<reference evidence="1" key="1">
    <citation type="journal article" date="2014" name="BMC Genomics">
        <title>Characterizing the developmental transcriptome of the oriental fruit fly, Bactrocera dorsalis (Diptera: Tephritidae) through comparative genomic analysis with Drosophila melanogaster utilizing modENCODE datasets.</title>
        <authorList>
            <person name="Geib S.M."/>
            <person name="Calla B."/>
            <person name="Hall B."/>
            <person name="Hou S."/>
            <person name="Manoukis N.C."/>
        </authorList>
    </citation>
    <scope>NUCLEOTIDE SEQUENCE</scope>
    <source>
        <strain evidence="1">Punador</strain>
    </source>
</reference>
<dbReference type="EMBL" id="GAKP01017950">
    <property type="protein sequence ID" value="JAC41002.1"/>
    <property type="molecule type" value="Transcribed_RNA"/>
</dbReference>
<name>A0A034VFV9_BACDO</name>
<organism evidence="1">
    <name type="scientific">Bactrocera dorsalis</name>
    <name type="common">Oriental fruit fly</name>
    <name type="synonym">Dacus dorsalis</name>
    <dbReference type="NCBI Taxonomy" id="27457"/>
    <lineage>
        <taxon>Eukaryota</taxon>
        <taxon>Metazoa</taxon>
        <taxon>Ecdysozoa</taxon>
        <taxon>Arthropoda</taxon>
        <taxon>Hexapoda</taxon>
        <taxon>Insecta</taxon>
        <taxon>Pterygota</taxon>
        <taxon>Neoptera</taxon>
        <taxon>Endopterygota</taxon>
        <taxon>Diptera</taxon>
        <taxon>Brachycera</taxon>
        <taxon>Muscomorpha</taxon>
        <taxon>Tephritoidea</taxon>
        <taxon>Tephritidae</taxon>
        <taxon>Bactrocera</taxon>
        <taxon>Bactrocera</taxon>
    </lineage>
</organism>
<sequence>MGINVGFRFHWMRYYGRFGCGRYGSGFRFCGGVRRRCLHICPLRRDCGRESMALVCLQNIYYYFNPLYLFPRINQMPQVARLCALQQNTLRTNSNFTTRNAEQLTSVRMLNKWRNVAKFYGIDTIPTMCQGALLSCCLFVFPLWWRGACFISSRRRCDDNSGNYDNVVDESGDVVGSNDQVEVRTA</sequence>
<proteinExistence type="predicted"/>
<protein>
    <submittedName>
        <fullName evidence="1">Uncharacterized protein</fullName>
    </submittedName>
</protein>
<accession>A0A034VFV9</accession>
<dbReference type="AlphaFoldDB" id="A0A034VFV9"/>
<evidence type="ECO:0000313" key="1">
    <source>
        <dbReference type="EMBL" id="JAC41002.1"/>
    </source>
</evidence>